<dbReference type="PANTHER" id="PTHR35601:SF1">
    <property type="entry name" value="TOXIN RELE"/>
    <property type="match status" value="1"/>
</dbReference>
<dbReference type="RefSeq" id="WP_002549047.1">
    <property type="nucleotide sequence ID" value="NZ_JARJNT010000006.1"/>
</dbReference>
<comment type="caution">
    <text evidence="3">The sequence shown here is derived from an EMBL/GenBank/DDBJ whole genome shotgun (WGS) entry which is preliminary data.</text>
</comment>
<keyword evidence="4" id="KW-1185">Reference proteome</keyword>
<reference evidence="3 4" key="1">
    <citation type="submission" date="2017-09" db="EMBL/GenBank/DDBJ databases">
        <authorList>
            <person name="Bumgarner R.E."/>
        </authorList>
    </citation>
    <scope>NUCLEOTIDE SEQUENCE [LARGE SCALE GENOMIC DNA]</scope>
    <source>
        <strain evidence="3 4">T34998</strain>
    </source>
</reference>
<dbReference type="PANTHER" id="PTHR35601">
    <property type="entry name" value="TOXIN RELE"/>
    <property type="match status" value="1"/>
</dbReference>
<sequence length="88" mass="10546">MNWQIETTRKFDKEFKKLDRYTQKLIHGWITKNISATTDPRQFGKPLTGDLSGLWRYRIGDYRLICKLRDEDFIILAISVGHRRGVYR</sequence>
<keyword evidence="2" id="KW-1277">Toxin-antitoxin system</keyword>
<organism evidence="3 4">
    <name type="scientific">Cutibacterium namnetense</name>
    <dbReference type="NCBI Taxonomy" id="1574624"/>
    <lineage>
        <taxon>Bacteria</taxon>
        <taxon>Bacillati</taxon>
        <taxon>Actinomycetota</taxon>
        <taxon>Actinomycetes</taxon>
        <taxon>Propionibacteriales</taxon>
        <taxon>Propionibacteriaceae</taxon>
        <taxon>Cutibacterium</taxon>
    </lineage>
</organism>
<dbReference type="EMBL" id="PCZS01000004">
    <property type="protein sequence ID" value="REB68302.1"/>
    <property type="molecule type" value="Genomic_DNA"/>
</dbReference>
<evidence type="ECO:0000313" key="4">
    <source>
        <dbReference type="Proteomes" id="UP000256324"/>
    </source>
</evidence>
<evidence type="ECO:0000256" key="1">
    <source>
        <dbReference type="ARBA" id="ARBA00006226"/>
    </source>
</evidence>
<comment type="similarity">
    <text evidence="1">Belongs to the RelE toxin family.</text>
</comment>
<dbReference type="InterPro" id="IPR007712">
    <property type="entry name" value="RelE/ParE_toxin"/>
</dbReference>
<dbReference type="Pfam" id="PF05016">
    <property type="entry name" value="ParE_toxin"/>
    <property type="match status" value="1"/>
</dbReference>
<dbReference type="SUPFAM" id="SSF143011">
    <property type="entry name" value="RelE-like"/>
    <property type="match status" value="1"/>
</dbReference>
<evidence type="ECO:0000313" key="3">
    <source>
        <dbReference type="EMBL" id="REB68302.1"/>
    </source>
</evidence>
<dbReference type="Proteomes" id="UP000256324">
    <property type="component" value="Unassembled WGS sequence"/>
</dbReference>
<evidence type="ECO:0000256" key="2">
    <source>
        <dbReference type="ARBA" id="ARBA00022649"/>
    </source>
</evidence>
<dbReference type="NCBIfam" id="TIGR02385">
    <property type="entry name" value="RelE_StbE"/>
    <property type="match status" value="1"/>
</dbReference>
<protein>
    <submittedName>
        <fullName evidence="3">Type II toxin-antitoxin system RelE/ParE family toxin</fullName>
    </submittedName>
</protein>
<dbReference type="InterPro" id="IPR035093">
    <property type="entry name" value="RelE/ParE_toxin_dom_sf"/>
</dbReference>
<name>A0ABX9I7G1_9ACTN</name>
<proteinExistence type="inferred from homology"/>
<gene>
    <name evidence="3" type="ORF">CP880_10465</name>
</gene>
<dbReference type="Gene3D" id="3.30.2310.20">
    <property type="entry name" value="RelE-like"/>
    <property type="match status" value="1"/>
</dbReference>
<accession>A0ABX9I7G1</accession>